<protein>
    <submittedName>
        <fullName evidence="4">Class A beta-lactamase</fullName>
    </submittedName>
</protein>
<comment type="caution">
    <text evidence="4">The sequence shown here is derived from an EMBL/GenBank/DDBJ whole genome shotgun (WGS) entry which is preliminary data.</text>
</comment>
<evidence type="ECO:0000313" key="5">
    <source>
        <dbReference type="Proteomes" id="UP000309992"/>
    </source>
</evidence>
<feature type="signal peptide" evidence="2">
    <location>
        <begin position="1"/>
        <end position="27"/>
    </location>
</feature>
<feature type="chain" id="PRO_5045896118" evidence="2">
    <location>
        <begin position="28"/>
        <end position="307"/>
    </location>
</feature>
<dbReference type="InterPro" id="IPR045155">
    <property type="entry name" value="Beta-lactam_cat"/>
</dbReference>
<dbReference type="Proteomes" id="UP000309992">
    <property type="component" value="Unassembled WGS sequence"/>
</dbReference>
<dbReference type="PANTHER" id="PTHR35333">
    <property type="entry name" value="BETA-LACTAMASE"/>
    <property type="match status" value="1"/>
</dbReference>
<evidence type="ECO:0000259" key="3">
    <source>
        <dbReference type="Pfam" id="PF13354"/>
    </source>
</evidence>
<gene>
    <name evidence="4" type="primary">bla</name>
    <name evidence="4" type="ORF">FCN18_06270</name>
</gene>
<feature type="region of interest" description="Disordered" evidence="1">
    <location>
        <begin position="28"/>
        <end position="48"/>
    </location>
</feature>
<dbReference type="PROSITE" id="PS51257">
    <property type="entry name" value="PROKAR_LIPOPROTEIN"/>
    <property type="match status" value="1"/>
</dbReference>
<name>A0ABY2SA95_9PSEU</name>
<dbReference type="SUPFAM" id="SSF56601">
    <property type="entry name" value="beta-lactamase/transpeptidase-like"/>
    <property type="match status" value="1"/>
</dbReference>
<dbReference type="RefSeq" id="WP_137093769.1">
    <property type="nucleotide sequence ID" value="NZ_SWMS01000002.1"/>
</dbReference>
<proteinExistence type="predicted"/>
<accession>A0ABY2SA95</accession>
<evidence type="ECO:0000313" key="4">
    <source>
        <dbReference type="EMBL" id="TKG72823.1"/>
    </source>
</evidence>
<dbReference type="InterPro" id="IPR012338">
    <property type="entry name" value="Beta-lactam/transpept-like"/>
</dbReference>
<sequence length="307" mass="32560">MPIQSARRLAAAAALSLLALTACTASGEPPARQSSASSAPAEASTAATAEREFGELEQRFDARLGVYAVDTGTGREISHRADARFAYCSTFKALATAALLSERTIAELDEVVPYTVDDLVTFSPVTEKHAGAGLPLRELMDAAVRYSDNTAGNLLLRELGGPKGLQAALREVGDQTTHVDRFEPELNEATPGDIRDTSTPRALATTLRAYALGDALTADKRAILIDMLRRNLTGDELVRAGVPDGWVVGDKTGTGGYGTRNDIAVVWPPDRAPIVIAIMSSRAEQEAEPDNALLAEATKTVVETLRS</sequence>
<organism evidence="4 5">
    <name type="scientific">Prauserella endophytica</name>
    <dbReference type="NCBI Taxonomy" id="1592324"/>
    <lineage>
        <taxon>Bacteria</taxon>
        <taxon>Bacillati</taxon>
        <taxon>Actinomycetota</taxon>
        <taxon>Actinomycetes</taxon>
        <taxon>Pseudonocardiales</taxon>
        <taxon>Pseudonocardiaceae</taxon>
        <taxon>Prauserella</taxon>
        <taxon>Prauserella coralliicola group</taxon>
    </lineage>
</organism>
<dbReference type="PANTHER" id="PTHR35333:SF3">
    <property type="entry name" value="BETA-LACTAMASE-TYPE TRANSPEPTIDASE FOLD CONTAINING PROTEIN"/>
    <property type="match status" value="1"/>
</dbReference>
<reference evidence="4 5" key="1">
    <citation type="journal article" date="2015" name="Antonie Van Leeuwenhoek">
        <title>Prauserella endophytica sp. nov., an endophytic actinobacterium isolated from Tamarix taklamakanensis.</title>
        <authorList>
            <person name="Liu J.M."/>
            <person name="Habden X."/>
            <person name="Guo L."/>
            <person name="Tuo L."/>
            <person name="Jiang Z.K."/>
            <person name="Liu S.W."/>
            <person name="Liu X.F."/>
            <person name="Chen L."/>
            <person name="Li R.F."/>
            <person name="Zhang Y.Q."/>
            <person name="Sun C.H."/>
        </authorList>
    </citation>
    <scope>NUCLEOTIDE SEQUENCE [LARGE SCALE GENOMIC DNA]</scope>
    <source>
        <strain evidence="4 5">CGMCC 4.7182</strain>
    </source>
</reference>
<dbReference type="Pfam" id="PF13354">
    <property type="entry name" value="Beta-lactamase2"/>
    <property type="match status" value="1"/>
</dbReference>
<dbReference type="Gene3D" id="3.40.710.10">
    <property type="entry name" value="DD-peptidase/beta-lactamase superfamily"/>
    <property type="match status" value="1"/>
</dbReference>
<evidence type="ECO:0000256" key="1">
    <source>
        <dbReference type="SAM" id="MobiDB-lite"/>
    </source>
</evidence>
<dbReference type="InterPro" id="IPR000871">
    <property type="entry name" value="Beta-lactam_class-A"/>
</dbReference>
<dbReference type="PRINTS" id="PR00118">
    <property type="entry name" value="BLACTAMASEA"/>
</dbReference>
<keyword evidence="5" id="KW-1185">Reference proteome</keyword>
<keyword evidence="2" id="KW-0732">Signal</keyword>
<evidence type="ECO:0000256" key="2">
    <source>
        <dbReference type="SAM" id="SignalP"/>
    </source>
</evidence>
<dbReference type="EMBL" id="SWMS01000002">
    <property type="protein sequence ID" value="TKG72823.1"/>
    <property type="molecule type" value="Genomic_DNA"/>
</dbReference>
<dbReference type="NCBIfam" id="NF033103">
    <property type="entry name" value="bla_class_A"/>
    <property type="match status" value="1"/>
</dbReference>
<feature type="domain" description="Beta-lactamase class A catalytic" evidence="3">
    <location>
        <begin position="65"/>
        <end position="279"/>
    </location>
</feature>